<keyword evidence="5 7" id="KW-1133">Transmembrane helix</keyword>
<dbReference type="InterPro" id="IPR020846">
    <property type="entry name" value="MFS_dom"/>
</dbReference>
<dbReference type="InterPro" id="IPR011701">
    <property type="entry name" value="MFS"/>
</dbReference>
<accession>A0A226RI19</accession>
<comment type="caution">
    <text evidence="10">The sequence shown here is derived from an EMBL/GenBank/DDBJ whole genome shotgun (WGS) entry which is preliminary data.</text>
</comment>
<protein>
    <submittedName>
        <fullName evidence="10">MFS transporter</fullName>
    </submittedName>
</protein>
<keyword evidence="2" id="KW-0813">Transport</keyword>
<dbReference type="EMBL" id="LUGO01000066">
    <property type="protein sequence ID" value="OXS38938.1"/>
    <property type="molecule type" value="Genomic_DNA"/>
</dbReference>
<sequence length="393" mass="42606">MPKQKTFFALMICFSLASSYAHPVTPTYFKLLGFNDSMFGLAFAFMALGMFLASTFWGKVSALINSKLTMALGSAGYGLGQIFFAYCTSAGWILVGRLIAGLACGAFFVGALTYITNKSTSTSRGQNLAINATIQTVAGALGYFIGGLVGAWSLPLILNLQIIQLFLTACGLYWLLEADKTTNQPLALKQLVREANPFRAFLASRQFMNWAYVIIFLAATLVFSAYTAVDQAFNYYLKDVYQLNSSYNGLFKGAVGLISLLANTTVGLYLMKKTNVKKSLVVINFLASLSLLLALVLPGIWAYVGLIIIFYGFYAIVTPLLQDVIAMQATKANRSLVLGFYQAINSLGMIIGAFLAGGLYDLNTQLPFIFGLGAFLLASLLSLYYQGLLTKSA</sequence>
<keyword evidence="4 7" id="KW-0812">Transmembrane</keyword>
<feature type="transmembrane region" description="Helical" evidence="7">
    <location>
        <begin position="282"/>
        <end position="301"/>
    </location>
</feature>
<evidence type="ECO:0000256" key="3">
    <source>
        <dbReference type="ARBA" id="ARBA00022475"/>
    </source>
</evidence>
<feature type="transmembrane region" description="Helical" evidence="7">
    <location>
        <begin position="68"/>
        <end position="86"/>
    </location>
</feature>
<dbReference type="Gene3D" id="1.20.1250.20">
    <property type="entry name" value="MFS general substrate transporter like domains"/>
    <property type="match status" value="1"/>
</dbReference>
<dbReference type="PROSITE" id="PS50850">
    <property type="entry name" value="MFS"/>
    <property type="match status" value="1"/>
</dbReference>
<feature type="transmembrane region" description="Helical" evidence="7">
    <location>
        <begin position="156"/>
        <end position="176"/>
    </location>
</feature>
<evidence type="ECO:0000256" key="8">
    <source>
        <dbReference type="SAM" id="SignalP"/>
    </source>
</evidence>
<evidence type="ECO:0000256" key="7">
    <source>
        <dbReference type="SAM" id="Phobius"/>
    </source>
</evidence>
<dbReference type="SUPFAM" id="SSF103473">
    <property type="entry name" value="MFS general substrate transporter"/>
    <property type="match status" value="1"/>
</dbReference>
<name>A0A226RI19_9LACO</name>
<evidence type="ECO:0000256" key="4">
    <source>
        <dbReference type="ARBA" id="ARBA00022692"/>
    </source>
</evidence>
<feature type="transmembrane region" description="Helical" evidence="7">
    <location>
        <begin position="37"/>
        <end position="56"/>
    </location>
</feature>
<comment type="subcellular location">
    <subcellularLocation>
        <location evidence="1">Cell membrane</location>
        <topology evidence="1">Multi-pass membrane protein</topology>
    </subcellularLocation>
</comment>
<evidence type="ECO:0000259" key="9">
    <source>
        <dbReference type="PROSITE" id="PS50850"/>
    </source>
</evidence>
<keyword evidence="3" id="KW-1003">Cell membrane</keyword>
<dbReference type="InterPro" id="IPR036259">
    <property type="entry name" value="MFS_trans_sf"/>
</dbReference>
<keyword evidence="6 7" id="KW-0472">Membrane</keyword>
<feature type="transmembrane region" description="Helical" evidence="7">
    <location>
        <begin position="249"/>
        <end position="270"/>
    </location>
</feature>
<dbReference type="Pfam" id="PF07690">
    <property type="entry name" value="MFS_1"/>
    <property type="match status" value="1"/>
</dbReference>
<evidence type="ECO:0000256" key="2">
    <source>
        <dbReference type="ARBA" id="ARBA00022448"/>
    </source>
</evidence>
<dbReference type="PANTHER" id="PTHR23517">
    <property type="entry name" value="RESISTANCE PROTEIN MDTM, PUTATIVE-RELATED-RELATED"/>
    <property type="match status" value="1"/>
</dbReference>
<evidence type="ECO:0000256" key="1">
    <source>
        <dbReference type="ARBA" id="ARBA00004651"/>
    </source>
</evidence>
<feature type="signal peptide" evidence="8">
    <location>
        <begin position="1"/>
        <end position="23"/>
    </location>
</feature>
<dbReference type="GO" id="GO:0022857">
    <property type="term" value="F:transmembrane transporter activity"/>
    <property type="evidence" value="ECO:0007669"/>
    <property type="project" value="InterPro"/>
</dbReference>
<feature type="transmembrane region" description="Helical" evidence="7">
    <location>
        <begin position="128"/>
        <end position="150"/>
    </location>
</feature>
<dbReference type="Proteomes" id="UP000215261">
    <property type="component" value="Unassembled WGS sequence"/>
</dbReference>
<dbReference type="GO" id="GO:0005886">
    <property type="term" value="C:plasma membrane"/>
    <property type="evidence" value="ECO:0007669"/>
    <property type="project" value="UniProtKB-SubCell"/>
</dbReference>
<reference evidence="10 11" key="1">
    <citation type="submission" date="2016-03" db="EMBL/GenBank/DDBJ databases">
        <title>Sequencing of Lactobacillus Species from Commercial Turkeys.</title>
        <authorList>
            <person name="Johnson T.J."/>
            <person name="Youmans B.P."/>
            <person name="Case K.A."/>
        </authorList>
    </citation>
    <scope>NUCLEOTIDE SEQUENCE [LARGE SCALE GENOMIC DNA]</scope>
    <source>
        <strain evidence="10 11">UMNLA1</strain>
    </source>
</reference>
<feature type="transmembrane region" description="Helical" evidence="7">
    <location>
        <begin position="209"/>
        <end position="229"/>
    </location>
</feature>
<dbReference type="PANTHER" id="PTHR23517:SF3">
    <property type="entry name" value="INTEGRAL MEMBRANE TRANSPORT PROTEIN"/>
    <property type="match status" value="1"/>
</dbReference>
<evidence type="ECO:0000313" key="11">
    <source>
        <dbReference type="Proteomes" id="UP000215261"/>
    </source>
</evidence>
<organism evidence="10 11">
    <name type="scientific">Ligilactobacillus agilis</name>
    <dbReference type="NCBI Taxonomy" id="1601"/>
    <lineage>
        <taxon>Bacteria</taxon>
        <taxon>Bacillati</taxon>
        <taxon>Bacillota</taxon>
        <taxon>Bacilli</taxon>
        <taxon>Lactobacillales</taxon>
        <taxon>Lactobacillaceae</taxon>
        <taxon>Ligilactobacillus</taxon>
    </lineage>
</organism>
<evidence type="ECO:0000313" key="10">
    <source>
        <dbReference type="EMBL" id="OXS38938.1"/>
    </source>
</evidence>
<keyword evidence="8" id="KW-0732">Signal</keyword>
<feature type="chain" id="PRO_5039347255" evidence="8">
    <location>
        <begin position="24"/>
        <end position="393"/>
    </location>
</feature>
<feature type="transmembrane region" description="Helical" evidence="7">
    <location>
        <begin position="307"/>
        <end position="326"/>
    </location>
</feature>
<evidence type="ECO:0000256" key="5">
    <source>
        <dbReference type="ARBA" id="ARBA00022989"/>
    </source>
</evidence>
<feature type="domain" description="Major facilitator superfamily (MFS) profile" evidence="9">
    <location>
        <begin position="1"/>
        <end position="390"/>
    </location>
</feature>
<feature type="transmembrane region" description="Helical" evidence="7">
    <location>
        <begin position="92"/>
        <end position="116"/>
    </location>
</feature>
<dbReference type="InterPro" id="IPR050171">
    <property type="entry name" value="MFS_Transporters"/>
</dbReference>
<dbReference type="RefSeq" id="WP_089144374.1">
    <property type="nucleotide sequence ID" value="NZ_LUGD01000119.1"/>
</dbReference>
<feature type="transmembrane region" description="Helical" evidence="7">
    <location>
        <begin position="338"/>
        <end position="360"/>
    </location>
</feature>
<evidence type="ECO:0000256" key="6">
    <source>
        <dbReference type="ARBA" id="ARBA00023136"/>
    </source>
</evidence>
<proteinExistence type="predicted"/>
<gene>
    <name evidence="10" type="ORF">AYP69_07995</name>
</gene>
<dbReference type="AlphaFoldDB" id="A0A226RI19"/>
<feature type="transmembrane region" description="Helical" evidence="7">
    <location>
        <begin position="366"/>
        <end position="385"/>
    </location>
</feature>